<sequence>MEDFNLLAPLLLAIVGLLVGAILKSILKRTGFPYTVGLFVFGLLVGLLNRFHYFDFMPRVENAVVTVADTNPDFILYVFLPILIFDAAYEMNMHIFKKTLANSTLLAVPGLVVCMLLTAALMIGISLFAPEYASWTWPLALMFGALISATDPVAVVALLHELGTSKRFSTLVDGESLLNDGTGIVCFMLFFGAYTLSGASTASPVVQFLEVVIGGILLGFCLARLTIWFITRINSEEMIQNSVIILSAYVTFILSQYYMGISGVIALVAFGLTISYTGRPRLKPQVNVFMEKFWGLLTHIANTLVFIMVGVVIAVKVDLNWSDLIILLLVYVGLNLIRFAMIMLFYPVMKRLGYGLSKRESVILTWGGLRGALGMTLALMVSYTPGIPEDIRRQVLFLTAGIVTLTLSINATTMRWLLRRLGLIQVSSARVLIDSKIQGYLHDSAEKYMEKLSAKAALHDANWNKVKKYLPPSLSLSPSGPLPTMEFLSEIRLRILDREKAVCHQLYDEGVVSKTTFLHLMNSLDEMYDHDGQYTLDFRPSIFNYCNRTSVLPRIQKKLHLGDSISFYFRERIVNVYDLARGFIILQNEDLNLLNELNASELLTPDQKKRLDILRTEINHNIDRMNHVTLQLEQNYPKAYRHALTVKSIRMMLTYERRTIRKLQDDGVISEKDAERFIEKVDERTDQGNSFRYSMPGTLLRGRLHAISPKKR</sequence>
<evidence type="ECO:0000256" key="4">
    <source>
        <dbReference type="ARBA" id="ARBA00022692"/>
    </source>
</evidence>
<keyword evidence="6" id="KW-0915">Sodium</keyword>
<evidence type="ECO:0000313" key="12">
    <source>
        <dbReference type="EMBL" id="VYU55231.1"/>
    </source>
</evidence>
<keyword evidence="3" id="KW-1003">Cell membrane</keyword>
<keyword evidence="9" id="KW-0739">Sodium transport</keyword>
<protein>
    <submittedName>
        <fullName evidence="12">Na(+)/H(+) antiporter ApNhaP</fullName>
    </submittedName>
</protein>
<evidence type="ECO:0000256" key="8">
    <source>
        <dbReference type="ARBA" id="ARBA00023136"/>
    </source>
</evidence>
<accession>A0A6N3FTE5</accession>
<evidence type="ECO:0000256" key="3">
    <source>
        <dbReference type="ARBA" id="ARBA00022475"/>
    </source>
</evidence>
<gene>
    <name evidence="12" type="primary">apnhaP</name>
    <name evidence="12" type="ORF">PCLFYP37_00206</name>
</gene>
<proteinExistence type="predicted"/>
<keyword evidence="5 10" id="KW-1133">Transmembrane helix</keyword>
<feature type="transmembrane region" description="Helical" evidence="10">
    <location>
        <begin position="6"/>
        <end position="27"/>
    </location>
</feature>
<dbReference type="RefSeq" id="WP_412442383.1">
    <property type="nucleotide sequence ID" value="NZ_CACRUT010000023.1"/>
</dbReference>
<dbReference type="GO" id="GO:0098719">
    <property type="term" value="P:sodium ion import across plasma membrane"/>
    <property type="evidence" value="ECO:0007669"/>
    <property type="project" value="TreeGrafter"/>
</dbReference>
<keyword evidence="7" id="KW-0406">Ion transport</keyword>
<feature type="transmembrane region" description="Helical" evidence="10">
    <location>
        <begin position="135"/>
        <end position="157"/>
    </location>
</feature>
<dbReference type="EMBL" id="CACRUT010000023">
    <property type="protein sequence ID" value="VYU55231.1"/>
    <property type="molecule type" value="Genomic_DNA"/>
</dbReference>
<feature type="transmembrane region" description="Helical" evidence="10">
    <location>
        <begin position="74"/>
        <end position="92"/>
    </location>
</feature>
<dbReference type="Gene3D" id="6.10.140.1330">
    <property type="match status" value="1"/>
</dbReference>
<dbReference type="GO" id="GO:0015385">
    <property type="term" value="F:sodium:proton antiporter activity"/>
    <property type="evidence" value="ECO:0007669"/>
    <property type="project" value="InterPro"/>
</dbReference>
<dbReference type="PANTHER" id="PTHR10110:SF86">
    <property type="entry name" value="SODIUM_HYDROGEN EXCHANGER 7"/>
    <property type="match status" value="1"/>
</dbReference>
<feature type="transmembrane region" description="Helical" evidence="10">
    <location>
        <begin position="243"/>
        <end position="276"/>
    </location>
</feature>
<dbReference type="GO" id="GO:0005886">
    <property type="term" value="C:plasma membrane"/>
    <property type="evidence" value="ECO:0007669"/>
    <property type="project" value="UniProtKB-SubCell"/>
</dbReference>
<dbReference type="GO" id="GO:0051453">
    <property type="term" value="P:regulation of intracellular pH"/>
    <property type="evidence" value="ECO:0007669"/>
    <property type="project" value="TreeGrafter"/>
</dbReference>
<evidence type="ECO:0000259" key="11">
    <source>
        <dbReference type="Pfam" id="PF00999"/>
    </source>
</evidence>
<feature type="transmembrane region" description="Helical" evidence="10">
    <location>
        <begin position="34"/>
        <end position="54"/>
    </location>
</feature>
<feature type="transmembrane region" description="Helical" evidence="10">
    <location>
        <begin position="177"/>
        <end position="196"/>
    </location>
</feature>
<evidence type="ECO:0000256" key="2">
    <source>
        <dbReference type="ARBA" id="ARBA00022448"/>
    </source>
</evidence>
<evidence type="ECO:0000256" key="6">
    <source>
        <dbReference type="ARBA" id="ARBA00023053"/>
    </source>
</evidence>
<dbReference type="InterPro" id="IPR006153">
    <property type="entry name" value="Cation/H_exchanger_TM"/>
</dbReference>
<comment type="subcellular location">
    <subcellularLocation>
        <location evidence="1">Cell membrane</location>
        <topology evidence="1">Multi-pass membrane protein</topology>
    </subcellularLocation>
</comment>
<reference evidence="12" key="1">
    <citation type="submission" date="2019-11" db="EMBL/GenBank/DDBJ databases">
        <authorList>
            <person name="Feng L."/>
        </authorList>
    </citation>
    <scope>NUCLEOTIDE SEQUENCE</scope>
    <source>
        <strain evidence="12">PclaraLFYP37</strain>
    </source>
</reference>
<evidence type="ECO:0000256" key="7">
    <source>
        <dbReference type="ARBA" id="ARBA00023065"/>
    </source>
</evidence>
<feature type="domain" description="Cation/H+ exchanger transmembrane" evidence="11">
    <location>
        <begin position="18"/>
        <end position="419"/>
    </location>
</feature>
<evidence type="ECO:0000256" key="1">
    <source>
        <dbReference type="ARBA" id="ARBA00004651"/>
    </source>
</evidence>
<feature type="transmembrane region" description="Helical" evidence="10">
    <location>
        <begin position="104"/>
        <end position="129"/>
    </location>
</feature>
<feature type="transmembrane region" description="Helical" evidence="10">
    <location>
        <begin position="296"/>
        <end position="317"/>
    </location>
</feature>
<dbReference type="InterPro" id="IPR018422">
    <property type="entry name" value="Cation/H_exchanger_CPA1"/>
</dbReference>
<keyword evidence="4 10" id="KW-0812">Transmembrane</keyword>
<feature type="transmembrane region" description="Helical" evidence="10">
    <location>
        <begin position="324"/>
        <end position="349"/>
    </location>
</feature>
<keyword evidence="8 10" id="KW-0472">Membrane</keyword>
<dbReference type="Pfam" id="PF00999">
    <property type="entry name" value="Na_H_Exchanger"/>
    <property type="match status" value="1"/>
</dbReference>
<evidence type="ECO:0000256" key="5">
    <source>
        <dbReference type="ARBA" id="ARBA00022989"/>
    </source>
</evidence>
<evidence type="ECO:0000256" key="9">
    <source>
        <dbReference type="ARBA" id="ARBA00023201"/>
    </source>
</evidence>
<dbReference type="GO" id="GO:0015386">
    <property type="term" value="F:potassium:proton antiporter activity"/>
    <property type="evidence" value="ECO:0007669"/>
    <property type="project" value="TreeGrafter"/>
</dbReference>
<feature type="transmembrane region" description="Helical" evidence="10">
    <location>
        <begin position="208"/>
        <end position="231"/>
    </location>
</feature>
<name>A0A6N3FTE5_9BACT</name>
<dbReference type="PANTHER" id="PTHR10110">
    <property type="entry name" value="SODIUM/HYDROGEN EXCHANGER"/>
    <property type="match status" value="1"/>
</dbReference>
<evidence type="ECO:0000256" key="10">
    <source>
        <dbReference type="SAM" id="Phobius"/>
    </source>
</evidence>
<feature type="transmembrane region" description="Helical" evidence="10">
    <location>
        <begin position="361"/>
        <end position="383"/>
    </location>
</feature>
<feature type="transmembrane region" description="Helical" evidence="10">
    <location>
        <begin position="395"/>
        <end position="418"/>
    </location>
</feature>
<keyword evidence="2" id="KW-0813">Transport</keyword>
<dbReference type="AlphaFoldDB" id="A0A6N3FTE5"/>
<organism evidence="12">
    <name type="scientific">Paraprevotella clara</name>
    <dbReference type="NCBI Taxonomy" id="454154"/>
    <lineage>
        <taxon>Bacteria</taxon>
        <taxon>Pseudomonadati</taxon>
        <taxon>Bacteroidota</taxon>
        <taxon>Bacteroidia</taxon>
        <taxon>Bacteroidales</taxon>
        <taxon>Prevotellaceae</taxon>
        <taxon>Paraprevotella</taxon>
    </lineage>
</organism>